<organism evidence="2 3">
    <name type="scientific">Portunus trituberculatus</name>
    <name type="common">Swimming crab</name>
    <name type="synonym">Neptunus trituberculatus</name>
    <dbReference type="NCBI Taxonomy" id="210409"/>
    <lineage>
        <taxon>Eukaryota</taxon>
        <taxon>Metazoa</taxon>
        <taxon>Ecdysozoa</taxon>
        <taxon>Arthropoda</taxon>
        <taxon>Crustacea</taxon>
        <taxon>Multicrustacea</taxon>
        <taxon>Malacostraca</taxon>
        <taxon>Eumalacostraca</taxon>
        <taxon>Eucarida</taxon>
        <taxon>Decapoda</taxon>
        <taxon>Pleocyemata</taxon>
        <taxon>Brachyura</taxon>
        <taxon>Eubrachyura</taxon>
        <taxon>Portunoidea</taxon>
        <taxon>Portunidae</taxon>
        <taxon>Portuninae</taxon>
        <taxon>Portunus</taxon>
    </lineage>
</organism>
<evidence type="ECO:0000313" key="2">
    <source>
        <dbReference type="EMBL" id="MPC77853.1"/>
    </source>
</evidence>
<protein>
    <submittedName>
        <fullName evidence="2">Uncharacterized protein</fullName>
    </submittedName>
</protein>
<keyword evidence="1" id="KW-0732">Signal</keyword>
<proteinExistence type="predicted"/>
<dbReference type="EMBL" id="VSRR010046924">
    <property type="protein sequence ID" value="MPC77853.1"/>
    <property type="molecule type" value="Genomic_DNA"/>
</dbReference>
<gene>
    <name evidence="2" type="ORF">E2C01_072322</name>
</gene>
<feature type="signal peptide" evidence="1">
    <location>
        <begin position="1"/>
        <end position="20"/>
    </location>
</feature>
<sequence length="102" mass="12239">MATCMLVLCGVFSWVCYTNIRHMKDTPVSEDTRCGKVTECGRGTFGEGVGTARRGKARLSWLEEEEELWWVWQGDWVWRRDIWRCWEGKEEEEEEEEEEELW</sequence>
<dbReference type="Proteomes" id="UP000324222">
    <property type="component" value="Unassembled WGS sequence"/>
</dbReference>
<dbReference type="AlphaFoldDB" id="A0A5B7I6E5"/>
<reference evidence="2 3" key="1">
    <citation type="submission" date="2019-05" db="EMBL/GenBank/DDBJ databases">
        <title>Another draft genome of Portunus trituberculatus and its Hox gene families provides insights of decapod evolution.</title>
        <authorList>
            <person name="Jeong J.-H."/>
            <person name="Song I."/>
            <person name="Kim S."/>
            <person name="Choi T."/>
            <person name="Kim D."/>
            <person name="Ryu S."/>
            <person name="Kim W."/>
        </authorList>
    </citation>
    <scope>NUCLEOTIDE SEQUENCE [LARGE SCALE GENOMIC DNA]</scope>
    <source>
        <tissue evidence="2">Muscle</tissue>
    </source>
</reference>
<keyword evidence="3" id="KW-1185">Reference proteome</keyword>
<accession>A0A5B7I6E5</accession>
<evidence type="ECO:0000256" key="1">
    <source>
        <dbReference type="SAM" id="SignalP"/>
    </source>
</evidence>
<name>A0A5B7I6E5_PORTR</name>
<evidence type="ECO:0000313" key="3">
    <source>
        <dbReference type="Proteomes" id="UP000324222"/>
    </source>
</evidence>
<feature type="chain" id="PRO_5023053628" evidence="1">
    <location>
        <begin position="21"/>
        <end position="102"/>
    </location>
</feature>
<comment type="caution">
    <text evidence="2">The sequence shown here is derived from an EMBL/GenBank/DDBJ whole genome shotgun (WGS) entry which is preliminary data.</text>
</comment>